<sequence length="241" mass="26060">MRQLALDLPLPSRLGMEDFLVAPANQVAFETIERWPQWPGNVLVLVGPEGSGKSHLAAIWAERAAAFRMQGGDLETASLDRLEGHGMIDDADQIGPHEARLFHVLNILRENGRFGLLTARSAPDSWGVRTPDLLSRLRLAPMLRLLPPDEALVSAVLIKLLADRQLTVDTSVVDFLCRRMERSIATARRIVAALDAASLASGRRVTRATAAEVLASLEAADASRHGLVTGVAQNAADPNSE</sequence>
<dbReference type="GO" id="GO:0003688">
    <property type="term" value="F:DNA replication origin binding"/>
    <property type="evidence" value="ECO:0007669"/>
    <property type="project" value="TreeGrafter"/>
</dbReference>
<name>A0AA41Z0Y7_9HYPH</name>
<protein>
    <submittedName>
        <fullName evidence="2">DnaA/Hda family protein</fullName>
    </submittedName>
</protein>
<dbReference type="Proteomes" id="UP001165667">
    <property type="component" value="Unassembled WGS sequence"/>
</dbReference>
<dbReference type="PANTHER" id="PTHR30050">
    <property type="entry name" value="CHROMOSOMAL REPLICATION INITIATOR PROTEIN DNAA"/>
    <property type="match status" value="1"/>
</dbReference>
<dbReference type="Pfam" id="PF22688">
    <property type="entry name" value="Hda_lid"/>
    <property type="match status" value="1"/>
</dbReference>
<gene>
    <name evidence="2" type="ORF">M8523_22710</name>
</gene>
<dbReference type="Gene3D" id="3.40.50.300">
    <property type="entry name" value="P-loop containing nucleotide triphosphate hydrolases"/>
    <property type="match status" value="1"/>
</dbReference>
<accession>A0AA41Z0Y7</accession>
<dbReference type="EMBL" id="JAMOIM010000018">
    <property type="protein sequence ID" value="MCW6510830.1"/>
    <property type="molecule type" value="Genomic_DNA"/>
</dbReference>
<proteinExistence type="predicted"/>
<dbReference type="AlphaFoldDB" id="A0AA41Z0Y7"/>
<dbReference type="InterPro" id="IPR055199">
    <property type="entry name" value="Hda_lid"/>
</dbReference>
<evidence type="ECO:0000313" key="3">
    <source>
        <dbReference type="Proteomes" id="UP001165667"/>
    </source>
</evidence>
<dbReference type="RefSeq" id="WP_282587202.1">
    <property type="nucleotide sequence ID" value="NZ_JAMOIM010000018.1"/>
</dbReference>
<reference evidence="2" key="1">
    <citation type="submission" date="2022-05" db="EMBL/GenBank/DDBJ databases">
        <authorList>
            <person name="Pankratov T."/>
        </authorList>
    </citation>
    <scope>NUCLEOTIDE SEQUENCE</scope>
    <source>
        <strain evidence="2">BP6-180914</strain>
    </source>
</reference>
<feature type="domain" description="Hda lid" evidence="1">
    <location>
        <begin position="162"/>
        <end position="206"/>
    </location>
</feature>
<keyword evidence="3" id="KW-1185">Reference proteome</keyword>
<evidence type="ECO:0000259" key="1">
    <source>
        <dbReference type="Pfam" id="PF22688"/>
    </source>
</evidence>
<organism evidence="2 3">
    <name type="scientific">Lichenifustis flavocetrariae</name>
    <dbReference type="NCBI Taxonomy" id="2949735"/>
    <lineage>
        <taxon>Bacteria</taxon>
        <taxon>Pseudomonadati</taxon>
        <taxon>Pseudomonadota</taxon>
        <taxon>Alphaproteobacteria</taxon>
        <taxon>Hyphomicrobiales</taxon>
        <taxon>Lichenihabitantaceae</taxon>
        <taxon>Lichenifustis</taxon>
    </lineage>
</organism>
<dbReference type="PANTHER" id="PTHR30050:SF5">
    <property type="entry name" value="DNAA REGULATORY INACTIVATOR HDA"/>
    <property type="match status" value="1"/>
</dbReference>
<dbReference type="GO" id="GO:0005886">
    <property type="term" value="C:plasma membrane"/>
    <property type="evidence" value="ECO:0007669"/>
    <property type="project" value="TreeGrafter"/>
</dbReference>
<comment type="caution">
    <text evidence="2">The sequence shown here is derived from an EMBL/GenBank/DDBJ whole genome shotgun (WGS) entry which is preliminary data.</text>
</comment>
<dbReference type="InterPro" id="IPR027417">
    <property type="entry name" value="P-loop_NTPase"/>
</dbReference>
<dbReference type="Gene3D" id="1.10.8.60">
    <property type="match status" value="1"/>
</dbReference>
<evidence type="ECO:0000313" key="2">
    <source>
        <dbReference type="EMBL" id="MCW6510830.1"/>
    </source>
</evidence>
<dbReference type="SUPFAM" id="SSF52540">
    <property type="entry name" value="P-loop containing nucleoside triphosphate hydrolases"/>
    <property type="match status" value="1"/>
</dbReference>
<dbReference type="GO" id="GO:0006270">
    <property type="term" value="P:DNA replication initiation"/>
    <property type="evidence" value="ECO:0007669"/>
    <property type="project" value="TreeGrafter"/>
</dbReference>